<evidence type="ECO:0000313" key="6">
    <source>
        <dbReference type="Proteomes" id="UP000011543"/>
    </source>
</evidence>
<dbReference type="SUPFAM" id="SSF56300">
    <property type="entry name" value="Metallo-dependent phosphatases"/>
    <property type="match status" value="1"/>
</dbReference>
<dbReference type="CDD" id="cd07381">
    <property type="entry name" value="MPP_CapA"/>
    <property type="match status" value="1"/>
</dbReference>
<dbReference type="EMBL" id="AOHS01000051">
    <property type="protein sequence ID" value="ELY26569.1"/>
    <property type="molecule type" value="Genomic_DNA"/>
</dbReference>
<dbReference type="Pfam" id="PF09587">
    <property type="entry name" value="PGA_cap"/>
    <property type="match status" value="1"/>
</dbReference>
<organism evidence="3 5">
    <name type="scientific">Natrialba magadii (strain ATCC 43099 / DSM 3394 / CCM 3739 / CIP 104546 / IAM 13178 / JCM 8861 / NBRC 102185 / NCIMB 2190 / MS3)</name>
    <name type="common">Natronobacterium magadii</name>
    <dbReference type="NCBI Taxonomy" id="547559"/>
    <lineage>
        <taxon>Archaea</taxon>
        <taxon>Methanobacteriati</taxon>
        <taxon>Methanobacteriota</taxon>
        <taxon>Stenosarchaea group</taxon>
        <taxon>Halobacteria</taxon>
        <taxon>Halobacteriales</taxon>
        <taxon>Natrialbaceae</taxon>
        <taxon>Natrialba</taxon>
    </lineage>
</organism>
<dbReference type="PANTHER" id="PTHR33393">
    <property type="entry name" value="POLYGLUTAMINE SYNTHESIS ACCESSORY PROTEIN RV0574C-RELATED"/>
    <property type="match status" value="1"/>
</dbReference>
<dbReference type="eggNOG" id="arCOG07503">
    <property type="taxonomic scope" value="Archaea"/>
</dbReference>
<dbReference type="EMBL" id="CP001934">
    <property type="protein sequence ID" value="ADD07532.1"/>
    <property type="molecule type" value="Genomic_DNA"/>
</dbReference>
<sequence length="449" mass="50046">MQKNPLTFTAVGDAIVTQKFSVYEEESFNELIDQIQDQDVSVANLEVLLHNFEGYPAAQSGGTYMQAPPEIADELEWAGFNLFSAATNHAGDFSHGGMEATMQALEERNMSYAGMGRNLAQARAPTYLDTPKGRVALISACTTITTGTEAGLQRPDMQGRPGISPLHLQTRYTVPEEFHEELIHASKKLGLEAIKDRKRELGFQVPGEDSDGFTFLNIGGETDIQFELGDRFDIHQEVNDEDAESITKQIQAAKRQADWVFISLHSHEGTGGSRNDDTVPQFLESFARNCIDAGADGFIGHGPHVLRGIEIYRGAPIFYSLGNFFMQNETIPNLPAEIYDRYDLDPYQSLPADLFDERIFNDEQQRQGFTADRKFWESVLPICEFGEDGVESIELLPLDLGYERSRPQRGRPMLAGPDVTDHVFATVNELSSQYGTEFTEDGPVLRVDL</sequence>
<evidence type="ECO:0000259" key="2">
    <source>
        <dbReference type="SMART" id="SM00854"/>
    </source>
</evidence>
<protein>
    <submittedName>
        <fullName evidence="3">CapA domain protein</fullName>
    </submittedName>
    <submittedName>
        <fullName evidence="4">Capsule synthesis protein CapA</fullName>
    </submittedName>
</protein>
<dbReference type="PaxDb" id="547559-Nmag_3999"/>
<dbReference type="InterPro" id="IPR019079">
    <property type="entry name" value="Capsule_synth_CapA"/>
</dbReference>
<evidence type="ECO:0000313" key="5">
    <source>
        <dbReference type="Proteomes" id="UP000001879"/>
    </source>
</evidence>
<dbReference type="SMART" id="SM00854">
    <property type="entry name" value="PGA_cap"/>
    <property type="match status" value="1"/>
</dbReference>
<dbReference type="Proteomes" id="UP000001879">
    <property type="component" value="Plasmid pNMAG02"/>
</dbReference>
<geneLocation type="plasmid" evidence="3 5">
    <name>pNMAG02</name>
</geneLocation>
<evidence type="ECO:0000313" key="3">
    <source>
        <dbReference type="EMBL" id="ADD07532.1"/>
    </source>
</evidence>
<keyword evidence="3" id="KW-0614">Plasmid</keyword>
<comment type="similarity">
    <text evidence="1">Belongs to the CapA family.</text>
</comment>
<gene>
    <name evidence="3" type="primary">capA2</name>
    <name evidence="3" type="ordered locus">Nmag_3999</name>
    <name evidence="4" type="ORF">C500_15440</name>
</gene>
<evidence type="ECO:0000313" key="4">
    <source>
        <dbReference type="EMBL" id="ELY26569.1"/>
    </source>
</evidence>
<reference evidence="5" key="1">
    <citation type="submission" date="2010-02" db="EMBL/GenBank/DDBJ databases">
        <title>Complete sequence of plasmid 2 of Natrialba magadii ATCC 43099.</title>
        <authorList>
            <consortium name="US DOE Joint Genome Institute"/>
            <person name="Lucas S."/>
            <person name="Copeland A."/>
            <person name="Lapidus A."/>
            <person name="Cheng J.-F."/>
            <person name="Bruce D."/>
            <person name="Goodwin L."/>
            <person name="Pitluck S."/>
            <person name="Davenport K."/>
            <person name="Saunders E."/>
            <person name="Detter J.C."/>
            <person name="Han C."/>
            <person name="Tapia R."/>
            <person name="Land M."/>
            <person name="Hauser L."/>
            <person name="Kyrpides N."/>
            <person name="Mikhailova N."/>
            <person name="De Castro R.E."/>
            <person name="Maupin-Furlow J.A."/>
            <person name="Woyke T."/>
        </authorList>
    </citation>
    <scope>NUCLEOTIDE SEQUENCE [LARGE SCALE GENOMIC DNA]</scope>
    <source>
        <strain evidence="5">ATCC 43099 / DSM 3394 / CCM 3739 / CIP 104546 / IAM 13178 / JCM 8861 / NBRC 102185 / NCIMB 2190 / MS3</strain>
        <plasmid evidence="5">pNMAG02</plasmid>
    </source>
</reference>
<reference evidence="3" key="4">
    <citation type="submission" date="2016-09" db="EMBL/GenBank/DDBJ databases">
        <authorList>
            <person name="Pfeiffer F."/>
        </authorList>
    </citation>
    <scope>NUCLEOTIDE SEQUENCE</scope>
    <source>
        <strain evidence="3">ATCC 43099</strain>
        <plasmid evidence="3">pNMAG02</plasmid>
    </source>
</reference>
<dbReference type="PATRIC" id="fig|547559.17.peg.3031"/>
<accession>D3T1S3</accession>
<dbReference type="AlphaFoldDB" id="D3T1S3"/>
<reference evidence="3 5" key="2">
    <citation type="journal article" date="2012" name="BMC Genomics">
        <title>A comparative genomics perspective on the genetic content of the alkaliphilic haloarchaeon Natrialba magadii ATCC 43099T.</title>
        <authorList>
            <person name="Siddaramappa S."/>
            <person name="Challacombe J.F."/>
            <person name="Decastro R.E."/>
            <person name="Pfeiffer F."/>
            <person name="Sastre D.E."/>
            <person name="Gimenez M.I."/>
            <person name="Paggi R.A."/>
            <person name="Detter J.C."/>
            <person name="Davenport K.W."/>
            <person name="Goodwin L.A."/>
            <person name="Kyrpides N."/>
            <person name="Tapia R."/>
            <person name="Pitluck S."/>
            <person name="Lucas S."/>
            <person name="Woyke T."/>
            <person name="Maupin-Furlow J.A."/>
        </authorList>
    </citation>
    <scope>NUCLEOTIDE SEQUENCE [LARGE SCALE GENOMIC DNA]</scope>
    <source>
        <strain evidence="3">ATCC 43099</strain>
        <strain evidence="5">ATCC 43099 / DSM 3394 / CCM 3739 / CIP 104546 / IAM 13178 / JCM 8861 / NBRC 102185 / NCIMB 2190 / MS3</strain>
    </source>
</reference>
<name>D3T1S3_NATMM</name>
<dbReference type="HOGENOM" id="CLU_038823_2_0_2"/>
<feature type="domain" description="Capsule synthesis protein CapA" evidence="2">
    <location>
        <begin position="7"/>
        <end position="328"/>
    </location>
</feature>
<dbReference type="InterPro" id="IPR029052">
    <property type="entry name" value="Metallo-depent_PP-like"/>
</dbReference>
<proteinExistence type="inferred from homology"/>
<dbReference type="OrthoDB" id="199819at2157"/>
<keyword evidence="5" id="KW-1185">Reference proteome</keyword>
<evidence type="ECO:0000256" key="1">
    <source>
        <dbReference type="ARBA" id="ARBA00005662"/>
    </source>
</evidence>
<dbReference type="PANTHER" id="PTHR33393:SF11">
    <property type="entry name" value="POLYGLUTAMINE SYNTHESIS ACCESSORY PROTEIN RV0574C-RELATED"/>
    <property type="match status" value="1"/>
</dbReference>
<dbReference type="KEGG" id="nmg:Nmag_3999"/>
<dbReference type="Proteomes" id="UP000011543">
    <property type="component" value="Unassembled WGS sequence"/>
</dbReference>
<dbReference type="InterPro" id="IPR052169">
    <property type="entry name" value="CW_Biosynth-Accessory"/>
</dbReference>
<reference evidence="4 6" key="3">
    <citation type="journal article" date="2014" name="PLoS Genet.">
        <title>Phylogenetically driven sequencing of extremely halophilic archaea reveals strategies for static and dynamic osmo-response.</title>
        <authorList>
            <person name="Becker E.A."/>
            <person name="Seitzer P.M."/>
            <person name="Tritt A."/>
            <person name="Larsen D."/>
            <person name="Krusor M."/>
            <person name="Yao A.I."/>
            <person name="Wu D."/>
            <person name="Madern D."/>
            <person name="Eisen J.A."/>
            <person name="Darling A.E."/>
            <person name="Facciotti M.T."/>
        </authorList>
    </citation>
    <scope>NUCLEOTIDE SEQUENCE [LARGE SCALE GENOMIC DNA]</scope>
    <source>
        <strain evidence="6">ATCC 43099 / DSM 3394 / CCM 3739 / CIP 104546 / IAM 13178 / JCM 8861 / NBRC 102185 / NCIMB 2190 / MS3</strain>
        <strain evidence="4">MS-3</strain>
    </source>
</reference>